<name>A0A915EGY5_9BILA</name>
<dbReference type="WBParaSite" id="jg6575">
    <property type="protein sequence ID" value="jg6575"/>
    <property type="gene ID" value="jg6575"/>
</dbReference>
<accession>A0A915EGY5</accession>
<reference evidence="2" key="1">
    <citation type="submission" date="2022-11" db="UniProtKB">
        <authorList>
            <consortium name="WormBaseParasite"/>
        </authorList>
    </citation>
    <scope>IDENTIFICATION</scope>
</reference>
<evidence type="ECO:0000313" key="2">
    <source>
        <dbReference type="WBParaSite" id="jg6575"/>
    </source>
</evidence>
<keyword evidence="1" id="KW-1185">Reference proteome</keyword>
<dbReference type="AlphaFoldDB" id="A0A915EGY5"/>
<dbReference type="Proteomes" id="UP000887574">
    <property type="component" value="Unplaced"/>
</dbReference>
<protein>
    <submittedName>
        <fullName evidence="2">Uncharacterized protein</fullName>
    </submittedName>
</protein>
<sequence>MLKDEQGYFTGNNFFEESKSIGTVFPKSRGRCYENARDVQAETISSKKPPRSIIAAKIRSLPETAEPFVRKSLLGRNIPNLRHEADLDPSNPKTLHDLKDFFDFPEFSTSSLTAMEKLKKLCNEYGDCHRILAQVLIQKKLIPVSQFVVFMCFYIDFFS</sequence>
<evidence type="ECO:0000313" key="1">
    <source>
        <dbReference type="Proteomes" id="UP000887574"/>
    </source>
</evidence>
<proteinExistence type="predicted"/>
<organism evidence="1 2">
    <name type="scientific">Ditylenchus dipsaci</name>
    <dbReference type="NCBI Taxonomy" id="166011"/>
    <lineage>
        <taxon>Eukaryota</taxon>
        <taxon>Metazoa</taxon>
        <taxon>Ecdysozoa</taxon>
        <taxon>Nematoda</taxon>
        <taxon>Chromadorea</taxon>
        <taxon>Rhabditida</taxon>
        <taxon>Tylenchina</taxon>
        <taxon>Tylenchomorpha</taxon>
        <taxon>Sphaerularioidea</taxon>
        <taxon>Anguinidae</taxon>
        <taxon>Anguininae</taxon>
        <taxon>Ditylenchus</taxon>
    </lineage>
</organism>